<dbReference type="EMBL" id="GL379949">
    <property type="protein sequence ID" value="EGT37755.1"/>
    <property type="molecule type" value="Genomic_DNA"/>
</dbReference>
<feature type="region of interest" description="Disordered" evidence="5">
    <location>
        <begin position="577"/>
        <end position="600"/>
    </location>
</feature>
<evidence type="ECO:0000313" key="8">
    <source>
        <dbReference type="Proteomes" id="UP000008068"/>
    </source>
</evidence>
<dbReference type="PROSITE" id="PS50600">
    <property type="entry name" value="ULP_PROTEASE"/>
    <property type="match status" value="1"/>
</dbReference>
<evidence type="ECO:0000313" key="7">
    <source>
        <dbReference type="EMBL" id="EGT37755.1"/>
    </source>
</evidence>
<dbReference type="PANTHER" id="PTHR46915">
    <property type="entry name" value="UBIQUITIN-LIKE PROTEASE 4-RELATED"/>
    <property type="match status" value="1"/>
</dbReference>
<dbReference type="InterPro" id="IPR003653">
    <property type="entry name" value="Peptidase_C48_C"/>
</dbReference>
<dbReference type="OMA" id="RIRITYM"/>
<feature type="region of interest" description="Disordered" evidence="5">
    <location>
        <begin position="1"/>
        <end position="49"/>
    </location>
</feature>
<dbReference type="OrthoDB" id="442460at2759"/>
<keyword evidence="4" id="KW-0788">Thiol protease</keyword>
<sequence>MNNALKSRNDENHRQSENGPGNTTRESDEEPKSKRAKNEEFEIENETEHTSVNNRLKRFSVESRKLQVDNVLREVLNVGSGESLVVSENQTFIIDVDGILNILAGGKVVISNNSVLEVSLGGKMQIALGGRLFVYQGGHLNVRPEGMLMLDPGLAVHNGLSTTTHQTGRIFGKGAEWSLTPLHNVQATIATGRTVLQKTNITPKASLQKTSCHNGRNGGEKEEVMQESPTGKKDSEVATEERIPDKADVENVRENDEEKEEVQQHPPAGKESFEVVPQEPVPEKEILLITPPSLFGGEKIELLMKDIRTLDRGQYLNDSVMLFMMNYISSNQIKQELISKIHMFNTFFYNSLSKDITPLGFSGRVDKNPNDESNLERNCLKVQRWTRKFDIFKTEYIVIPINENSHWMLVTIINPQGALYENGNEEHNKPKCFILFYDPLSGLNPTRRIRITYMIKEYLKTMYDQTKAVGKKFAGNVNYEFDKNRIIELRPKNAPIQNNFFDCGLYVLHFIEGLFCGFDHPVTVDNILKFDYSKLWPEAEKMCELMRDKVYNLIKKKAGHRARSRLERFEQEKKIGLDREGEARKSRRHSAAPSRRTPRNPKYYRRFYSLSPPAVKVVMTLFSNPREIASLPLTRRVRSLRFPELELLVPY</sequence>
<name>G0NUD7_CAEBE</name>
<evidence type="ECO:0000256" key="2">
    <source>
        <dbReference type="ARBA" id="ARBA00022670"/>
    </source>
</evidence>
<protein>
    <recommendedName>
        <fullName evidence="6">Ubiquitin-like protease family profile domain-containing protein</fullName>
    </recommendedName>
</protein>
<reference evidence="8" key="1">
    <citation type="submission" date="2011-07" db="EMBL/GenBank/DDBJ databases">
        <authorList>
            <consortium name="Caenorhabditis brenneri Sequencing and Analysis Consortium"/>
            <person name="Wilson R.K."/>
        </authorList>
    </citation>
    <scope>NUCLEOTIDE SEQUENCE [LARGE SCALE GENOMIC DNA]</scope>
    <source>
        <strain evidence="8">PB2801</strain>
    </source>
</reference>
<evidence type="ECO:0000256" key="5">
    <source>
        <dbReference type="SAM" id="MobiDB-lite"/>
    </source>
</evidence>
<dbReference type="PANTHER" id="PTHR46915:SF2">
    <property type="entry name" value="UBIQUITIN-LIKE PROTEASE 4"/>
    <property type="match status" value="1"/>
</dbReference>
<dbReference type="GO" id="GO:0006508">
    <property type="term" value="P:proteolysis"/>
    <property type="evidence" value="ECO:0007669"/>
    <property type="project" value="UniProtKB-KW"/>
</dbReference>
<keyword evidence="8" id="KW-1185">Reference proteome</keyword>
<dbReference type="InterPro" id="IPR038765">
    <property type="entry name" value="Papain-like_cys_pep_sf"/>
</dbReference>
<organism evidence="8">
    <name type="scientific">Caenorhabditis brenneri</name>
    <name type="common">Nematode worm</name>
    <dbReference type="NCBI Taxonomy" id="135651"/>
    <lineage>
        <taxon>Eukaryota</taxon>
        <taxon>Metazoa</taxon>
        <taxon>Ecdysozoa</taxon>
        <taxon>Nematoda</taxon>
        <taxon>Chromadorea</taxon>
        <taxon>Rhabditida</taxon>
        <taxon>Rhabditina</taxon>
        <taxon>Rhabditomorpha</taxon>
        <taxon>Rhabditoidea</taxon>
        <taxon>Rhabditidae</taxon>
        <taxon>Peloderinae</taxon>
        <taxon>Caenorhabditis</taxon>
    </lineage>
</organism>
<feature type="region of interest" description="Disordered" evidence="5">
    <location>
        <begin position="208"/>
        <end position="274"/>
    </location>
</feature>
<dbReference type="GO" id="GO:0016926">
    <property type="term" value="P:protein desumoylation"/>
    <property type="evidence" value="ECO:0007669"/>
    <property type="project" value="UniProtKB-ARBA"/>
</dbReference>
<dbReference type="Pfam" id="PF02902">
    <property type="entry name" value="Peptidase_C48"/>
    <property type="match status" value="1"/>
</dbReference>
<keyword evidence="3" id="KW-0378">Hydrolase</keyword>
<evidence type="ECO:0000256" key="4">
    <source>
        <dbReference type="ARBA" id="ARBA00022807"/>
    </source>
</evidence>
<dbReference type="STRING" id="135651.G0NUD7"/>
<dbReference type="HOGENOM" id="CLU_421049_0_0_1"/>
<feature type="domain" description="Ubiquitin-like protease family profile" evidence="6">
    <location>
        <begin position="300"/>
        <end position="514"/>
    </location>
</feature>
<proteinExistence type="inferred from homology"/>
<feature type="compositionally biased region" description="Basic and acidic residues" evidence="5">
    <location>
        <begin position="7"/>
        <end position="16"/>
    </location>
</feature>
<dbReference type="Gene3D" id="3.30.310.130">
    <property type="entry name" value="Ubiquitin-related"/>
    <property type="match status" value="1"/>
</dbReference>
<dbReference type="SUPFAM" id="SSF54001">
    <property type="entry name" value="Cysteine proteinases"/>
    <property type="match status" value="1"/>
</dbReference>
<dbReference type="GO" id="GO:0008234">
    <property type="term" value="F:cysteine-type peptidase activity"/>
    <property type="evidence" value="ECO:0007669"/>
    <property type="project" value="UniProtKB-KW"/>
</dbReference>
<dbReference type="Gene3D" id="1.10.418.20">
    <property type="match status" value="1"/>
</dbReference>
<keyword evidence="2" id="KW-0645">Protease</keyword>
<dbReference type="InParanoid" id="G0NUD7"/>
<feature type="compositionally biased region" description="Basic residues" evidence="5">
    <location>
        <begin position="585"/>
        <end position="600"/>
    </location>
</feature>
<feature type="compositionally biased region" description="Basic and acidic residues" evidence="5">
    <location>
        <begin position="30"/>
        <end position="40"/>
    </location>
</feature>
<evidence type="ECO:0000256" key="1">
    <source>
        <dbReference type="ARBA" id="ARBA00005234"/>
    </source>
</evidence>
<comment type="similarity">
    <text evidence="1">Belongs to the peptidase C48 family.</text>
</comment>
<evidence type="ECO:0000256" key="3">
    <source>
        <dbReference type="ARBA" id="ARBA00022801"/>
    </source>
</evidence>
<evidence type="ECO:0000259" key="6">
    <source>
        <dbReference type="PROSITE" id="PS50600"/>
    </source>
</evidence>
<accession>G0NUD7</accession>
<dbReference type="Proteomes" id="UP000008068">
    <property type="component" value="Unassembled WGS sequence"/>
</dbReference>
<feature type="compositionally biased region" description="Basic and acidic residues" evidence="5">
    <location>
        <begin position="218"/>
        <end position="256"/>
    </location>
</feature>
<dbReference type="eggNOG" id="KOG0779">
    <property type="taxonomic scope" value="Eukaryota"/>
</dbReference>
<gene>
    <name evidence="7" type="ORF">CAEBREN_17133</name>
</gene>
<dbReference type="AlphaFoldDB" id="G0NUD7"/>